<dbReference type="PANTHER" id="PTHR35357:SF17">
    <property type="entry name" value="PECTINESTERASE INHIBITOR 12"/>
    <property type="match status" value="1"/>
</dbReference>
<dbReference type="SUPFAM" id="SSF101148">
    <property type="entry name" value="Plant invertase/pectin methylesterase inhibitor"/>
    <property type="match status" value="1"/>
</dbReference>
<name>A0A498JQB2_MALDO</name>
<evidence type="ECO:0000256" key="1">
    <source>
        <dbReference type="ARBA" id="ARBA00022729"/>
    </source>
</evidence>
<evidence type="ECO:0000256" key="3">
    <source>
        <dbReference type="ARBA" id="ARBA00038471"/>
    </source>
</evidence>
<dbReference type="InterPro" id="IPR035513">
    <property type="entry name" value="Invertase/methylesterase_inhib"/>
</dbReference>
<dbReference type="EMBL" id="RDQH01000332">
    <property type="protein sequence ID" value="RXH97107.1"/>
    <property type="molecule type" value="Genomic_DNA"/>
</dbReference>
<dbReference type="FunFam" id="1.20.140.40:FF:000002">
    <property type="entry name" value="Putative invertase inhibitor"/>
    <property type="match status" value="1"/>
</dbReference>
<evidence type="ECO:0000256" key="4">
    <source>
        <dbReference type="SAM" id="SignalP"/>
    </source>
</evidence>
<dbReference type="InterPro" id="IPR006501">
    <property type="entry name" value="Pectinesterase_inhib_dom"/>
</dbReference>
<dbReference type="SMART" id="SM00856">
    <property type="entry name" value="PMEI"/>
    <property type="match status" value="1"/>
</dbReference>
<comment type="caution">
    <text evidence="6">The sequence shown here is derived from an EMBL/GenBank/DDBJ whole genome shotgun (WGS) entry which is preliminary data.</text>
</comment>
<evidence type="ECO:0000313" key="6">
    <source>
        <dbReference type="EMBL" id="RXH97107.1"/>
    </source>
</evidence>
<dbReference type="AlphaFoldDB" id="A0A498JQB2"/>
<evidence type="ECO:0000259" key="5">
    <source>
        <dbReference type="SMART" id="SM00856"/>
    </source>
</evidence>
<keyword evidence="2" id="KW-1015">Disulfide bond</keyword>
<proteinExistence type="inferred from homology"/>
<dbReference type="SMR" id="A0A498JQB2"/>
<accession>A0A498JQB2</accession>
<protein>
    <recommendedName>
        <fullName evidence="5">Pectinesterase inhibitor domain-containing protein</fullName>
    </recommendedName>
</protein>
<dbReference type="Gramene" id="mRNA:MD06G0035500">
    <property type="protein sequence ID" value="CDS:MD06G0035500.1"/>
    <property type="gene ID" value="MD06G0035500"/>
</dbReference>
<keyword evidence="1 4" id="KW-0732">Signal</keyword>
<comment type="similarity">
    <text evidence="3">Belongs to the PMEI family.</text>
</comment>
<keyword evidence="7" id="KW-1185">Reference proteome</keyword>
<dbReference type="CDD" id="cd15795">
    <property type="entry name" value="PMEI-Pla_a_1_like"/>
    <property type="match status" value="1"/>
</dbReference>
<dbReference type="OrthoDB" id="1902988at2759"/>
<dbReference type="GO" id="GO:0005576">
    <property type="term" value="C:extracellular region"/>
    <property type="evidence" value="ECO:0007669"/>
    <property type="project" value="UniProtKB-ARBA"/>
</dbReference>
<dbReference type="InterPro" id="IPR034088">
    <property type="entry name" value="Pla_a_1-like"/>
</dbReference>
<organism evidence="6 7">
    <name type="scientific">Malus domestica</name>
    <name type="common">Apple</name>
    <name type="synonym">Pyrus malus</name>
    <dbReference type="NCBI Taxonomy" id="3750"/>
    <lineage>
        <taxon>Eukaryota</taxon>
        <taxon>Viridiplantae</taxon>
        <taxon>Streptophyta</taxon>
        <taxon>Embryophyta</taxon>
        <taxon>Tracheophyta</taxon>
        <taxon>Spermatophyta</taxon>
        <taxon>Magnoliopsida</taxon>
        <taxon>eudicotyledons</taxon>
        <taxon>Gunneridae</taxon>
        <taxon>Pentapetalae</taxon>
        <taxon>rosids</taxon>
        <taxon>fabids</taxon>
        <taxon>Rosales</taxon>
        <taxon>Rosaceae</taxon>
        <taxon>Amygdaloideae</taxon>
        <taxon>Maleae</taxon>
        <taxon>Malus</taxon>
    </lineage>
</organism>
<dbReference type="NCBIfam" id="TIGR01614">
    <property type="entry name" value="PME_inhib"/>
    <property type="match status" value="1"/>
</dbReference>
<feature type="domain" description="Pectinesterase inhibitor" evidence="5">
    <location>
        <begin position="30"/>
        <end position="182"/>
    </location>
</feature>
<reference evidence="6 7" key="1">
    <citation type="submission" date="2018-10" db="EMBL/GenBank/DDBJ databases">
        <title>A high-quality apple genome assembly.</title>
        <authorList>
            <person name="Hu J."/>
        </authorList>
    </citation>
    <scope>NUCLEOTIDE SEQUENCE [LARGE SCALE GENOMIC DNA]</scope>
    <source>
        <strain evidence="7">cv. HFTH1</strain>
        <tissue evidence="6">Young leaf</tissue>
    </source>
</reference>
<gene>
    <name evidence="6" type="ORF">DVH24_035775</name>
</gene>
<evidence type="ECO:0000313" key="7">
    <source>
        <dbReference type="Proteomes" id="UP000290289"/>
    </source>
</evidence>
<feature type="chain" id="PRO_5019758653" description="Pectinesterase inhibitor domain-containing protein" evidence="4">
    <location>
        <begin position="27"/>
        <end position="194"/>
    </location>
</feature>
<dbReference type="Proteomes" id="UP000290289">
    <property type="component" value="Chromosome 6"/>
</dbReference>
<feature type="signal peptide" evidence="4">
    <location>
        <begin position="1"/>
        <end position="26"/>
    </location>
</feature>
<dbReference type="Gene3D" id="1.20.140.40">
    <property type="entry name" value="Invertase/pectin methylesterase inhibitor family protein"/>
    <property type="match status" value="1"/>
</dbReference>
<dbReference type="Pfam" id="PF04043">
    <property type="entry name" value="PMEI"/>
    <property type="match status" value="1"/>
</dbReference>
<dbReference type="GO" id="GO:0004857">
    <property type="term" value="F:enzyme inhibitor activity"/>
    <property type="evidence" value="ECO:0007669"/>
    <property type="project" value="InterPro"/>
</dbReference>
<dbReference type="PANTHER" id="PTHR35357">
    <property type="entry name" value="OS02G0537100 PROTEIN"/>
    <property type="match status" value="1"/>
</dbReference>
<sequence length="194" mass="20935">MHRISSFSISLCGFLFFLMIPHEKLSAVAISVDIITQTCEKCAAESDVLSYNVCAASLQAVPVSHVTNLQGLAVIAMELALHNATNTLSTIKELSNNKSLDPFALVCLKDCLQLYSDAITTLADAIGAFLSEDYGTANTWVSTVMEATTTCEGGFKEKEGEVSPLTNENYNLFQLCDIVLCISNLLNYSKSTAT</sequence>
<evidence type="ECO:0000256" key="2">
    <source>
        <dbReference type="ARBA" id="ARBA00023157"/>
    </source>
</evidence>